<keyword evidence="2 5" id="KW-0812">Transmembrane</keyword>
<dbReference type="Pfam" id="PF09685">
    <property type="entry name" value="MamF_MmsF"/>
    <property type="match status" value="1"/>
</dbReference>
<evidence type="ECO:0000256" key="1">
    <source>
        <dbReference type="ARBA" id="ARBA00004141"/>
    </source>
</evidence>
<feature type="transmembrane region" description="Helical" evidence="5">
    <location>
        <begin position="6"/>
        <end position="25"/>
    </location>
</feature>
<feature type="transmembrane region" description="Helical" evidence="5">
    <location>
        <begin position="37"/>
        <end position="63"/>
    </location>
</feature>
<evidence type="ECO:0000256" key="3">
    <source>
        <dbReference type="ARBA" id="ARBA00022989"/>
    </source>
</evidence>
<keyword evidence="4 5" id="KW-0472">Membrane</keyword>
<evidence type="ECO:0000256" key="5">
    <source>
        <dbReference type="SAM" id="Phobius"/>
    </source>
</evidence>
<dbReference type="PANTHER" id="PTHR36460">
    <property type="entry name" value="UPF0132 DOMAIN PROTEIN (AFU_ORTHOLOGUE AFUA_3G10255)"/>
    <property type="match status" value="1"/>
</dbReference>
<reference evidence="6 7" key="1">
    <citation type="submission" date="2010-12" db="EMBL/GenBank/DDBJ databases">
        <title>Whole genome sequence of Anaerolinea thermophila UNI-1.</title>
        <authorList>
            <person name="Narita-Yamada S."/>
            <person name="Kishi E."/>
            <person name="Watanabe Y."/>
            <person name="Takasaki K."/>
            <person name="Ankai A."/>
            <person name="Oguchi A."/>
            <person name="Fukui S."/>
            <person name="Takahashi M."/>
            <person name="Yashiro I."/>
            <person name="Hosoyama A."/>
            <person name="Sekiguchi Y."/>
            <person name="Hanada S."/>
            <person name="Fujita N."/>
        </authorList>
    </citation>
    <scope>NUCLEOTIDE SEQUENCE [LARGE SCALE GENOMIC DNA]</scope>
    <source>
        <strain evidence="7">DSM 14523 / JCM 11388 / NBRC 100420 / UNI-1</strain>
    </source>
</reference>
<dbReference type="eggNOG" id="COG4818">
    <property type="taxonomic scope" value="Bacteria"/>
</dbReference>
<dbReference type="KEGG" id="atm:ANT_08830"/>
<dbReference type="InterPro" id="IPR019109">
    <property type="entry name" value="MamF_MmsF"/>
</dbReference>
<dbReference type="GO" id="GO:0016020">
    <property type="term" value="C:membrane"/>
    <property type="evidence" value="ECO:0007669"/>
    <property type="project" value="UniProtKB-SubCell"/>
</dbReference>
<evidence type="ECO:0000313" key="6">
    <source>
        <dbReference type="EMBL" id="BAJ62917.1"/>
    </source>
</evidence>
<feature type="transmembrane region" description="Helical" evidence="5">
    <location>
        <begin position="69"/>
        <end position="91"/>
    </location>
</feature>
<accession>E8N3A3</accession>
<evidence type="ECO:0000313" key="7">
    <source>
        <dbReference type="Proteomes" id="UP000008922"/>
    </source>
</evidence>
<dbReference type="Proteomes" id="UP000008922">
    <property type="component" value="Chromosome"/>
</dbReference>
<dbReference type="AlphaFoldDB" id="E8N3A3"/>
<dbReference type="RefSeq" id="WP_013559309.1">
    <property type="nucleotide sequence ID" value="NC_014960.1"/>
</dbReference>
<dbReference type="EMBL" id="AP012029">
    <property type="protein sequence ID" value="BAJ62917.1"/>
    <property type="molecule type" value="Genomic_DNA"/>
</dbReference>
<dbReference type="InParanoid" id="E8N3A3"/>
<dbReference type="PANTHER" id="PTHR36460:SF1">
    <property type="entry name" value="UPF0132 DOMAIN PROTEIN (AFU_ORTHOLOGUE AFUA_3G10255)"/>
    <property type="match status" value="1"/>
</dbReference>
<keyword evidence="7" id="KW-1185">Reference proteome</keyword>
<keyword evidence="3 5" id="KW-1133">Transmembrane helix</keyword>
<protein>
    <submittedName>
        <fullName evidence="6">Hypothetical membrane protein</fullName>
    </submittedName>
</protein>
<organism evidence="6 7">
    <name type="scientific">Anaerolinea thermophila (strain DSM 14523 / JCM 11388 / NBRC 100420 / UNI-1)</name>
    <dbReference type="NCBI Taxonomy" id="926569"/>
    <lineage>
        <taxon>Bacteria</taxon>
        <taxon>Bacillati</taxon>
        <taxon>Chloroflexota</taxon>
        <taxon>Anaerolineae</taxon>
        <taxon>Anaerolineales</taxon>
        <taxon>Anaerolineaceae</taxon>
        <taxon>Anaerolinea</taxon>
    </lineage>
</organism>
<dbReference type="HOGENOM" id="CLU_2091700_0_0_0"/>
<evidence type="ECO:0000256" key="4">
    <source>
        <dbReference type="ARBA" id="ARBA00023136"/>
    </source>
</evidence>
<name>E8N3A3_ANATU</name>
<evidence type="ECO:0000256" key="2">
    <source>
        <dbReference type="ARBA" id="ARBA00022692"/>
    </source>
</evidence>
<sequence length="116" mass="12947">MDRSRITAFLSYLILFLGSLYVLIFERRDDYARYHALQALGLVFFSAGVFLGWVVLGFLLAWIPIIGPVLSASLFALVIAAWIFAVVAWVMGMVNATRGLIAPLPLIGRWAEKLPF</sequence>
<dbReference type="STRING" id="926569.ANT_08830"/>
<proteinExistence type="predicted"/>
<comment type="subcellular location">
    <subcellularLocation>
        <location evidence="1">Membrane</location>
        <topology evidence="1">Multi-pass membrane protein</topology>
    </subcellularLocation>
</comment>
<gene>
    <name evidence="6" type="ordered locus">ANT_08830</name>
</gene>